<feature type="transmembrane region" description="Helical" evidence="6">
    <location>
        <begin position="39"/>
        <end position="58"/>
    </location>
</feature>
<evidence type="ECO:0000256" key="6">
    <source>
        <dbReference type="SAM" id="Phobius"/>
    </source>
</evidence>
<comment type="caution">
    <text evidence="8">The sequence shown here is derived from an EMBL/GenBank/DDBJ whole genome shotgun (WGS) entry which is preliminary data.</text>
</comment>
<keyword evidence="3 6" id="KW-0812">Transmembrane</keyword>
<accession>A0ABR9WDJ1</accession>
<organism evidence="8 9">
    <name type="scientific">Dyadobacter subterraneus</name>
    <dbReference type="NCBI Taxonomy" id="2773304"/>
    <lineage>
        <taxon>Bacteria</taxon>
        <taxon>Pseudomonadati</taxon>
        <taxon>Bacteroidota</taxon>
        <taxon>Cytophagia</taxon>
        <taxon>Cytophagales</taxon>
        <taxon>Spirosomataceae</taxon>
        <taxon>Dyadobacter</taxon>
    </lineage>
</organism>
<evidence type="ECO:0000256" key="3">
    <source>
        <dbReference type="ARBA" id="ARBA00022692"/>
    </source>
</evidence>
<proteinExistence type="predicted"/>
<dbReference type="RefSeq" id="WP_194121615.1">
    <property type="nucleotide sequence ID" value="NZ_JACYGY010000001.1"/>
</dbReference>
<protein>
    <submittedName>
        <fullName evidence="8">PLDc N-terminal domain-containing protein</fullName>
    </submittedName>
</protein>
<gene>
    <name evidence="8" type="ORF">IEE83_16490</name>
</gene>
<keyword evidence="2" id="KW-1003">Cell membrane</keyword>
<evidence type="ECO:0000259" key="7">
    <source>
        <dbReference type="Pfam" id="PF13396"/>
    </source>
</evidence>
<comment type="subcellular location">
    <subcellularLocation>
        <location evidence="1">Cell membrane</location>
        <topology evidence="1">Multi-pass membrane protein</topology>
    </subcellularLocation>
</comment>
<dbReference type="EMBL" id="JACYGY010000001">
    <property type="protein sequence ID" value="MBE9463487.1"/>
    <property type="molecule type" value="Genomic_DNA"/>
</dbReference>
<sequence>MGTYELALIFLAILVYLQIIVTIISLLRNNDLETFEKVVWLLLILLVPVIGTLIYLFFGMPRKVSNTK</sequence>
<keyword evidence="9" id="KW-1185">Reference proteome</keyword>
<evidence type="ECO:0000256" key="2">
    <source>
        <dbReference type="ARBA" id="ARBA00022475"/>
    </source>
</evidence>
<evidence type="ECO:0000313" key="8">
    <source>
        <dbReference type="EMBL" id="MBE9463487.1"/>
    </source>
</evidence>
<evidence type="ECO:0000256" key="5">
    <source>
        <dbReference type="ARBA" id="ARBA00023136"/>
    </source>
</evidence>
<dbReference type="InterPro" id="IPR027379">
    <property type="entry name" value="CLS_N"/>
</dbReference>
<keyword evidence="4 6" id="KW-1133">Transmembrane helix</keyword>
<dbReference type="Proteomes" id="UP000634134">
    <property type="component" value="Unassembled WGS sequence"/>
</dbReference>
<evidence type="ECO:0000256" key="1">
    <source>
        <dbReference type="ARBA" id="ARBA00004651"/>
    </source>
</evidence>
<name>A0ABR9WDJ1_9BACT</name>
<evidence type="ECO:0000256" key="4">
    <source>
        <dbReference type="ARBA" id="ARBA00022989"/>
    </source>
</evidence>
<reference evidence="9" key="1">
    <citation type="submission" date="2023-07" db="EMBL/GenBank/DDBJ databases">
        <title>Dyadobacter sp. nov 'subterranea' isolated from contaminted grondwater.</title>
        <authorList>
            <person name="Szabo I."/>
            <person name="Al-Omari J."/>
            <person name="Szerdahelyi S.G."/>
            <person name="Rado J."/>
        </authorList>
    </citation>
    <scope>NUCLEOTIDE SEQUENCE [LARGE SCALE GENOMIC DNA]</scope>
    <source>
        <strain evidence="9">UP-52</strain>
    </source>
</reference>
<dbReference type="Pfam" id="PF13396">
    <property type="entry name" value="PLDc_N"/>
    <property type="match status" value="1"/>
</dbReference>
<keyword evidence="5 6" id="KW-0472">Membrane</keyword>
<feature type="transmembrane region" description="Helical" evidence="6">
    <location>
        <begin position="6"/>
        <end position="27"/>
    </location>
</feature>
<feature type="domain" description="Cardiolipin synthase N-terminal" evidence="7">
    <location>
        <begin position="20"/>
        <end position="59"/>
    </location>
</feature>
<evidence type="ECO:0000313" key="9">
    <source>
        <dbReference type="Proteomes" id="UP000634134"/>
    </source>
</evidence>